<feature type="transmembrane region" description="Helical" evidence="7">
    <location>
        <begin position="32"/>
        <end position="56"/>
    </location>
</feature>
<evidence type="ECO:0000256" key="4">
    <source>
        <dbReference type="ARBA" id="ARBA00022976"/>
    </source>
</evidence>
<feature type="transmembrane region" description="Helical" evidence="7">
    <location>
        <begin position="62"/>
        <end position="84"/>
    </location>
</feature>
<keyword evidence="6 7" id="KW-0472">Membrane</keyword>
<dbReference type="Proteomes" id="UP000600918">
    <property type="component" value="Unassembled WGS sequence"/>
</dbReference>
<feature type="transmembrane region" description="Helical" evidence="7">
    <location>
        <begin position="201"/>
        <end position="220"/>
    </location>
</feature>
<accession>A0A834UFY8</accession>
<evidence type="ECO:0000313" key="9">
    <source>
        <dbReference type="Proteomes" id="UP000600918"/>
    </source>
</evidence>
<evidence type="ECO:0000313" key="8">
    <source>
        <dbReference type="EMBL" id="KAF7437885.1"/>
    </source>
</evidence>
<evidence type="ECO:0000256" key="3">
    <source>
        <dbReference type="ARBA" id="ARBA00022692"/>
    </source>
</evidence>
<keyword evidence="4" id="KW-0914">Notch signaling pathway</keyword>
<dbReference type="AlphaFoldDB" id="A0A834UFY8"/>
<evidence type="ECO:0000256" key="5">
    <source>
        <dbReference type="ARBA" id="ARBA00022989"/>
    </source>
</evidence>
<dbReference type="EMBL" id="JACSDY010000001">
    <property type="protein sequence ID" value="KAF7437885.1"/>
    <property type="molecule type" value="Genomic_DNA"/>
</dbReference>
<comment type="subcellular location">
    <subcellularLocation>
        <location evidence="1">Membrane</location>
        <topology evidence="1">Multi-pass membrane protein</topology>
    </subcellularLocation>
</comment>
<comment type="caution">
    <text evidence="8">The sequence shown here is derived from an EMBL/GenBank/DDBJ whole genome shotgun (WGS) entry which is preliminary data.</text>
</comment>
<keyword evidence="3 7" id="KW-0812">Transmembrane</keyword>
<evidence type="ECO:0000256" key="7">
    <source>
        <dbReference type="SAM" id="Phobius"/>
    </source>
</evidence>
<keyword evidence="9" id="KW-1185">Reference proteome</keyword>
<dbReference type="OrthoDB" id="6507463at2759"/>
<sequence>MTVMDFFGCASLAFGPPLAMFAFTIANDPIKIIILIASAFFWLISLLLSSVLWYTIPFQNHLMFGLLYSVLLQEAFRYLLYWVLRKAEKGLEKVTTTEVVNGRHVFAYVCGLGFGFMSGAFALVNVLADAVGPGTMGLKHGTEYFFIISASTTLCFILLHTFWGIIFFAALDKRNWGQIIWVIGSHLSVSFMTLLNIEQLFAISLSFGYTILIINAILAFKVAGGKIVNITQCFIRN</sequence>
<dbReference type="GO" id="GO:0016485">
    <property type="term" value="P:protein processing"/>
    <property type="evidence" value="ECO:0007669"/>
    <property type="project" value="InterPro"/>
</dbReference>
<feature type="transmembrane region" description="Helical" evidence="7">
    <location>
        <begin position="105"/>
        <end position="124"/>
    </location>
</feature>
<dbReference type="PANTHER" id="PTHR12889">
    <property type="entry name" value="GAMMA-SECRETASE SUBUNIT APH-1"/>
    <property type="match status" value="1"/>
</dbReference>
<evidence type="ECO:0000256" key="6">
    <source>
        <dbReference type="ARBA" id="ARBA00023136"/>
    </source>
</evidence>
<dbReference type="GO" id="GO:0016020">
    <property type="term" value="C:membrane"/>
    <property type="evidence" value="ECO:0007669"/>
    <property type="project" value="UniProtKB-SubCell"/>
</dbReference>
<proteinExistence type="inferred from homology"/>
<protein>
    <recommendedName>
        <fullName evidence="10">Gamma-secretase subunit Aph-1</fullName>
    </recommendedName>
</protein>
<organism evidence="8 9">
    <name type="scientific">Vespula pensylvanica</name>
    <name type="common">Western yellow jacket</name>
    <name type="synonym">Wasp</name>
    <dbReference type="NCBI Taxonomy" id="30213"/>
    <lineage>
        <taxon>Eukaryota</taxon>
        <taxon>Metazoa</taxon>
        <taxon>Ecdysozoa</taxon>
        <taxon>Arthropoda</taxon>
        <taxon>Hexapoda</taxon>
        <taxon>Insecta</taxon>
        <taxon>Pterygota</taxon>
        <taxon>Neoptera</taxon>
        <taxon>Endopterygota</taxon>
        <taxon>Hymenoptera</taxon>
        <taxon>Apocrita</taxon>
        <taxon>Aculeata</taxon>
        <taxon>Vespoidea</taxon>
        <taxon>Vespidae</taxon>
        <taxon>Vespinae</taxon>
        <taxon>Vespula</taxon>
    </lineage>
</organism>
<evidence type="ECO:0000256" key="2">
    <source>
        <dbReference type="ARBA" id="ARBA00005577"/>
    </source>
</evidence>
<keyword evidence="5 7" id="KW-1133">Transmembrane helix</keyword>
<dbReference type="InterPro" id="IPR009294">
    <property type="entry name" value="Aph-1"/>
</dbReference>
<dbReference type="Pfam" id="PF06105">
    <property type="entry name" value="Aph-1"/>
    <property type="match status" value="1"/>
</dbReference>
<evidence type="ECO:0008006" key="10">
    <source>
        <dbReference type="Google" id="ProtNLM"/>
    </source>
</evidence>
<feature type="transmembrane region" description="Helical" evidence="7">
    <location>
        <begin position="178"/>
        <end position="195"/>
    </location>
</feature>
<reference evidence="8" key="1">
    <citation type="journal article" date="2020" name="G3 (Bethesda)">
        <title>High-Quality Assemblies for Three Invasive Social Wasps from the &lt;i&gt;Vespula&lt;/i&gt; Genus.</title>
        <authorList>
            <person name="Harrop T.W.R."/>
            <person name="Guhlin J."/>
            <person name="McLaughlin G.M."/>
            <person name="Permina E."/>
            <person name="Stockwell P."/>
            <person name="Gilligan J."/>
            <person name="Le Lec M.F."/>
            <person name="Gruber M.A.M."/>
            <person name="Quinn O."/>
            <person name="Lovegrove M."/>
            <person name="Duncan E.J."/>
            <person name="Remnant E.J."/>
            <person name="Van Eeckhoven J."/>
            <person name="Graham B."/>
            <person name="Knapp R.A."/>
            <person name="Langford K.W."/>
            <person name="Kronenberg Z."/>
            <person name="Press M.O."/>
            <person name="Eacker S.M."/>
            <person name="Wilson-Rankin E.E."/>
            <person name="Purcell J."/>
            <person name="Lester P.J."/>
            <person name="Dearden P.K."/>
        </authorList>
    </citation>
    <scope>NUCLEOTIDE SEQUENCE</scope>
    <source>
        <strain evidence="8">Volc-1</strain>
    </source>
</reference>
<feature type="transmembrane region" description="Helical" evidence="7">
    <location>
        <begin position="144"/>
        <end position="171"/>
    </location>
</feature>
<dbReference type="GO" id="GO:0007219">
    <property type="term" value="P:Notch signaling pathway"/>
    <property type="evidence" value="ECO:0007669"/>
    <property type="project" value="UniProtKB-KW"/>
</dbReference>
<comment type="similarity">
    <text evidence="2">Belongs to the APH-1 family.</text>
</comment>
<name>A0A834UFY8_VESPE</name>
<gene>
    <name evidence="8" type="ORF">H0235_000276</name>
</gene>
<feature type="transmembrane region" description="Helical" evidence="7">
    <location>
        <begin position="6"/>
        <end position="25"/>
    </location>
</feature>
<evidence type="ECO:0000256" key="1">
    <source>
        <dbReference type="ARBA" id="ARBA00004141"/>
    </source>
</evidence>